<proteinExistence type="predicted"/>
<name>A0ABD2LD45_9BILA</name>
<protein>
    <recommendedName>
        <fullName evidence="2">EF-hand domain-containing protein</fullName>
    </recommendedName>
</protein>
<feature type="chain" id="PRO_5044743512" description="EF-hand domain-containing protein" evidence="1">
    <location>
        <begin position="25"/>
        <end position="207"/>
    </location>
</feature>
<evidence type="ECO:0000256" key="1">
    <source>
        <dbReference type="SAM" id="SignalP"/>
    </source>
</evidence>
<dbReference type="Gene3D" id="1.10.238.10">
    <property type="entry name" value="EF-hand"/>
    <property type="match status" value="1"/>
</dbReference>
<keyword evidence="1" id="KW-0732">Signal</keyword>
<dbReference type="InterPro" id="IPR011992">
    <property type="entry name" value="EF-hand-dom_pair"/>
</dbReference>
<dbReference type="Proteomes" id="UP001620626">
    <property type="component" value="Unassembled WGS sequence"/>
</dbReference>
<gene>
    <name evidence="3" type="ORF">niasHT_013389</name>
</gene>
<sequence>MAFFTNFLSIGIIFLANIVPQAFPCSKKIFTNVLGKGCCGGIILSCVVSLEPACNIFGNNCVVCEFHISRNIFKECEISETRCSCYYCCDSNYATYCPQGCKDCIKDGEDGCPENSKANARIASSNLTENSSFVHSLKKVETARKYFDTVDADKNGAISMKEAIAYLVETKNGTSADHLAKNSEWFGKMDSNGNSQIEPMEFDRSLV</sequence>
<accession>A0ABD2LD45</accession>
<dbReference type="AlphaFoldDB" id="A0ABD2LD45"/>
<dbReference type="SUPFAM" id="SSF47473">
    <property type="entry name" value="EF-hand"/>
    <property type="match status" value="1"/>
</dbReference>
<evidence type="ECO:0000259" key="2">
    <source>
        <dbReference type="PROSITE" id="PS50222"/>
    </source>
</evidence>
<dbReference type="InterPro" id="IPR002048">
    <property type="entry name" value="EF_hand_dom"/>
</dbReference>
<keyword evidence="4" id="KW-1185">Reference proteome</keyword>
<evidence type="ECO:0000313" key="3">
    <source>
        <dbReference type="EMBL" id="KAL3113153.1"/>
    </source>
</evidence>
<dbReference type="EMBL" id="JBICBT010000454">
    <property type="protein sequence ID" value="KAL3113153.1"/>
    <property type="molecule type" value="Genomic_DNA"/>
</dbReference>
<evidence type="ECO:0000313" key="4">
    <source>
        <dbReference type="Proteomes" id="UP001620626"/>
    </source>
</evidence>
<comment type="caution">
    <text evidence="3">The sequence shown here is derived from an EMBL/GenBank/DDBJ whole genome shotgun (WGS) entry which is preliminary data.</text>
</comment>
<feature type="domain" description="EF-hand" evidence="2">
    <location>
        <begin position="138"/>
        <end position="173"/>
    </location>
</feature>
<dbReference type="PROSITE" id="PS50222">
    <property type="entry name" value="EF_HAND_2"/>
    <property type="match status" value="1"/>
</dbReference>
<reference evidence="3 4" key="1">
    <citation type="submission" date="2024-10" db="EMBL/GenBank/DDBJ databases">
        <authorList>
            <person name="Kim D."/>
        </authorList>
    </citation>
    <scope>NUCLEOTIDE SEQUENCE [LARGE SCALE GENOMIC DNA]</scope>
    <source>
        <strain evidence="3">BH-2024</strain>
    </source>
</reference>
<feature type="signal peptide" evidence="1">
    <location>
        <begin position="1"/>
        <end position="24"/>
    </location>
</feature>
<organism evidence="3 4">
    <name type="scientific">Heterodera trifolii</name>
    <dbReference type="NCBI Taxonomy" id="157864"/>
    <lineage>
        <taxon>Eukaryota</taxon>
        <taxon>Metazoa</taxon>
        <taxon>Ecdysozoa</taxon>
        <taxon>Nematoda</taxon>
        <taxon>Chromadorea</taxon>
        <taxon>Rhabditida</taxon>
        <taxon>Tylenchina</taxon>
        <taxon>Tylenchomorpha</taxon>
        <taxon>Tylenchoidea</taxon>
        <taxon>Heteroderidae</taxon>
        <taxon>Heteroderinae</taxon>
        <taxon>Heterodera</taxon>
    </lineage>
</organism>